<proteinExistence type="predicted"/>
<dbReference type="AlphaFoldDB" id="A0A829HS49"/>
<evidence type="ECO:0000256" key="1">
    <source>
        <dbReference type="SAM" id="Coils"/>
    </source>
</evidence>
<sequence>MSLLELARKMERAEHKRQAEARERIQAERAAREVQRLRKIAELEASGKAAKLSGVDREAEQLFELVCDRPGITRTQALGVVPSEAGWDDLVACSDIELVAMGAESEPGAFSAVRLIHARDSIMKTLRAARGAWVSVRELRDATPYSNGYRAAAIKHWGSSNTMEETDTGESWNALADGIITSI</sequence>
<gene>
    <name evidence="2" type="ORF">J108_15650</name>
</gene>
<protein>
    <submittedName>
        <fullName evidence="2">Uncharacterized protein</fullName>
    </submittedName>
</protein>
<feature type="coiled-coil region" evidence="1">
    <location>
        <begin position="3"/>
        <end position="44"/>
    </location>
</feature>
<dbReference type="Proteomes" id="UP000014969">
    <property type="component" value="Unassembled WGS sequence"/>
</dbReference>
<comment type="caution">
    <text evidence="2">The sequence shown here is derived from an EMBL/GenBank/DDBJ whole genome shotgun (WGS) entry which is preliminary data.</text>
</comment>
<organism evidence="2 3">
    <name type="scientific">Mycobacteroides abscessus subsp. bolletii CRM-0020</name>
    <dbReference type="NCBI Taxonomy" id="1306401"/>
    <lineage>
        <taxon>Bacteria</taxon>
        <taxon>Bacillati</taxon>
        <taxon>Actinomycetota</taxon>
        <taxon>Actinomycetes</taxon>
        <taxon>Mycobacteriales</taxon>
        <taxon>Mycobacteriaceae</taxon>
        <taxon>Mycobacteroides</taxon>
        <taxon>Mycobacteroides abscessus</taxon>
    </lineage>
</organism>
<accession>A0A829HS49</accession>
<evidence type="ECO:0000313" key="2">
    <source>
        <dbReference type="EMBL" id="EPQ22554.1"/>
    </source>
</evidence>
<dbReference type="RefSeq" id="WP_005056859.1">
    <property type="nucleotide sequence ID" value="NZ_ATFQ01000024.1"/>
</dbReference>
<dbReference type="EMBL" id="ATFQ01000024">
    <property type="protein sequence ID" value="EPQ22554.1"/>
    <property type="molecule type" value="Genomic_DNA"/>
</dbReference>
<name>A0A829HS49_9MYCO</name>
<evidence type="ECO:0000313" key="3">
    <source>
        <dbReference type="Proteomes" id="UP000014969"/>
    </source>
</evidence>
<keyword evidence="1" id="KW-0175">Coiled coil</keyword>
<reference evidence="2 3" key="1">
    <citation type="journal article" date="2013" name="Genome Announc.">
        <title>Genome Sequence of an Epidemic Isolate of Mycobacterium abscessus subsp. bolletii from Rio de Janeiro, Brazil.</title>
        <authorList>
            <person name="Davidson R.M."/>
            <person name="Reynolds P.R."/>
            <person name="Farias-Hesson E."/>
            <person name="Duarte R.S."/>
            <person name="Jackson M."/>
            <person name="Strong M."/>
        </authorList>
    </citation>
    <scope>NUCLEOTIDE SEQUENCE [LARGE SCALE GENOMIC DNA]</scope>
    <source>
        <strain evidence="2 3">CRM-0020</strain>
    </source>
</reference>